<feature type="transmembrane region" description="Helical" evidence="6">
    <location>
        <begin position="221"/>
        <end position="241"/>
    </location>
</feature>
<dbReference type="Proteomes" id="UP000013827">
    <property type="component" value="Unassembled WGS sequence"/>
</dbReference>
<comment type="subcellular location">
    <subcellularLocation>
        <location evidence="1">Membrane</location>
        <topology evidence="1">Multi-pass membrane protein</topology>
    </subcellularLocation>
</comment>
<name>A0A0D3KT17_EMIH1</name>
<dbReference type="AlphaFoldDB" id="A0A0D3KT17"/>
<feature type="transmembrane region" description="Helical" evidence="6">
    <location>
        <begin position="20"/>
        <end position="41"/>
    </location>
</feature>
<evidence type="ECO:0000256" key="1">
    <source>
        <dbReference type="ARBA" id="ARBA00004141"/>
    </source>
</evidence>
<dbReference type="Pfam" id="PF05653">
    <property type="entry name" value="Mg_trans_NIPA"/>
    <property type="match status" value="2"/>
</dbReference>
<dbReference type="HOGENOM" id="CLU_468087_0_0_1"/>
<evidence type="ECO:0000256" key="5">
    <source>
        <dbReference type="SAM" id="MobiDB-lite"/>
    </source>
</evidence>
<dbReference type="InterPro" id="IPR008521">
    <property type="entry name" value="Mg_trans_NIPA"/>
</dbReference>
<dbReference type="eggNOG" id="KOG2922">
    <property type="taxonomic scope" value="Eukaryota"/>
</dbReference>
<dbReference type="PANTHER" id="PTHR12570">
    <property type="match status" value="1"/>
</dbReference>
<dbReference type="GO" id="GO:0016020">
    <property type="term" value="C:membrane"/>
    <property type="evidence" value="ECO:0007669"/>
    <property type="project" value="UniProtKB-SubCell"/>
</dbReference>
<dbReference type="KEGG" id="ehx:EMIHUDRAFT_466753"/>
<evidence type="ECO:0000256" key="2">
    <source>
        <dbReference type="ARBA" id="ARBA00022692"/>
    </source>
</evidence>
<organism evidence="7 8">
    <name type="scientific">Emiliania huxleyi (strain CCMP1516)</name>
    <dbReference type="NCBI Taxonomy" id="280463"/>
    <lineage>
        <taxon>Eukaryota</taxon>
        <taxon>Haptista</taxon>
        <taxon>Haptophyta</taxon>
        <taxon>Prymnesiophyceae</taxon>
        <taxon>Isochrysidales</taxon>
        <taxon>Noelaerhabdaceae</taxon>
        <taxon>Emiliania</taxon>
    </lineage>
</organism>
<feature type="region of interest" description="Disordered" evidence="5">
    <location>
        <begin position="393"/>
        <end position="453"/>
    </location>
</feature>
<dbReference type="GeneID" id="17284173"/>
<feature type="transmembrane region" description="Helical" evidence="6">
    <location>
        <begin position="247"/>
        <end position="266"/>
    </location>
</feature>
<keyword evidence="4 6" id="KW-0472">Membrane</keyword>
<keyword evidence="3 6" id="KW-1133">Transmembrane helix</keyword>
<dbReference type="EnsemblProtists" id="EOD38902">
    <property type="protein sequence ID" value="EOD38902"/>
    <property type="gene ID" value="EMIHUDRAFT_466753"/>
</dbReference>
<keyword evidence="8" id="KW-1185">Reference proteome</keyword>
<evidence type="ECO:0008006" key="9">
    <source>
        <dbReference type="Google" id="ProtNLM"/>
    </source>
</evidence>
<dbReference type="PaxDb" id="2903-EOD38902"/>
<dbReference type="PANTHER" id="PTHR12570:SF65">
    <property type="entry name" value="MAGNESIUM TRANSPORTER NIPA9-RELATED"/>
    <property type="match status" value="1"/>
</dbReference>
<evidence type="ECO:0000256" key="4">
    <source>
        <dbReference type="ARBA" id="ARBA00023136"/>
    </source>
</evidence>
<evidence type="ECO:0000256" key="3">
    <source>
        <dbReference type="ARBA" id="ARBA00022989"/>
    </source>
</evidence>
<sequence>MTWVPFGGKTSSIWEHTFTPLHLGIILAVSGNLLIACSLALQKWVHMAFEREDEEPRLAARARTLFPVALLGLMLGEVGNFAAFGLASPTVVSPLGAVAVIANAAIAFLVLKARPAPPAVEDLSLTSFKTLVTAPPSLIYFAVVGAGILLLWLSEPKFGHRCSITVLSSSAISHFITHLGEDPSVLRSPIPYLLLPVLVSTAVLQLKHLNLAQKHFDSSAVVPVYYLSFTICSISGGGIVYQDFWRFTPLTAFGFVSGCLFCFSGVSTSPPIAVSAVITEGGVYLITKRGGQQLAAAICESARSVAPSRLARLGKAVSLDEGRRGVSGQRLLEEVGLPSSFSCSSGAALRPHAGRPLPLLPLSSHLPAATPRWATPTSAPPLFTPPRCDPTLGDPYLCSPPRSNSAPGHGQRRAASYESPERLRELKSRRLPSRHPSRRGAEPRQLDFGGAAGGDGGDAALLGATVARGAPHQLQRLTSGGMRRISTSISTLLDRDISVDLDATASLERGMSGHNPPPMARTWSPSVRRSAGGGFSAASIAEAAAAEAAAPATAGRSSSGGVLGGRGFGFRVSGLVGRPPDLL</sequence>
<feature type="transmembrane region" description="Helical" evidence="6">
    <location>
        <begin position="91"/>
        <end position="111"/>
    </location>
</feature>
<feature type="region of interest" description="Disordered" evidence="5">
    <location>
        <begin position="508"/>
        <end position="527"/>
    </location>
</feature>
<feature type="transmembrane region" description="Helical" evidence="6">
    <location>
        <begin position="62"/>
        <end position="85"/>
    </location>
</feature>
<feature type="compositionally biased region" description="Basic and acidic residues" evidence="5">
    <location>
        <begin position="419"/>
        <end position="428"/>
    </location>
</feature>
<evidence type="ECO:0000256" key="6">
    <source>
        <dbReference type="SAM" id="Phobius"/>
    </source>
</evidence>
<reference evidence="8" key="1">
    <citation type="journal article" date="2013" name="Nature">
        <title>Pan genome of the phytoplankton Emiliania underpins its global distribution.</title>
        <authorList>
            <person name="Read B.A."/>
            <person name="Kegel J."/>
            <person name="Klute M.J."/>
            <person name="Kuo A."/>
            <person name="Lefebvre S.C."/>
            <person name="Maumus F."/>
            <person name="Mayer C."/>
            <person name="Miller J."/>
            <person name="Monier A."/>
            <person name="Salamov A."/>
            <person name="Young J."/>
            <person name="Aguilar M."/>
            <person name="Claverie J.M."/>
            <person name="Frickenhaus S."/>
            <person name="Gonzalez K."/>
            <person name="Herman E.K."/>
            <person name="Lin Y.C."/>
            <person name="Napier J."/>
            <person name="Ogata H."/>
            <person name="Sarno A.F."/>
            <person name="Shmutz J."/>
            <person name="Schroeder D."/>
            <person name="de Vargas C."/>
            <person name="Verret F."/>
            <person name="von Dassow P."/>
            <person name="Valentin K."/>
            <person name="Van de Peer Y."/>
            <person name="Wheeler G."/>
            <person name="Dacks J.B."/>
            <person name="Delwiche C.F."/>
            <person name="Dyhrman S.T."/>
            <person name="Glockner G."/>
            <person name="John U."/>
            <person name="Richards T."/>
            <person name="Worden A.Z."/>
            <person name="Zhang X."/>
            <person name="Grigoriev I.V."/>
            <person name="Allen A.E."/>
            <person name="Bidle K."/>
            <person name="Borodovsky M."/>
            <person name="Bowler C."/>
            <person name="Brownlee C."/>
            <person name="Cock J.M."/>
            <person name="Elias M."/>
            <person name="Gladyshev V.N."/>
            <person name="Groth M."/>
            <person name="Guda C."/>
            <person name="Hadaegh A."/>
            <person name="Iglesias-Rodriguez M.D."/>
            <person name="Jenkins J."/>
            <person name="Jones B.M."/>
            <person name="Lawson T."/>
            <person name="Leese F."/>
            <person name="Lindquist E."/>
            <person name="Lobanov A."/>
            <person name="Lomsadze A."/>
            <person name="Malik S.B."/>
            <person name="Marsh M.E."/>
            <person name="Mackinder L."/>
            <person name="Mock T."/>
            <person name="Mueller-Roeber B."/>
            <person name="Pagarete A."/>
            <person name="Parker M."/>
            <person name="Probert I."/>
            <person name="Quesneville H."/>
            <person name="Raines C."/>
            <person name="Rensing S.A."/>
            <person name="Riano-Pachon D.M."/>
            <person name="Richier S."/>
            <person name="Rokitta S."/>
            <person name="Shiraiwa Y."/>
            <person name="Soanes D.M."/>
            <person name="van der Giezen M."/>
            <person name="Wahlund T.M."/>
            <person name="Williams B."/>
            <person name="Wilson W."/>
            <person name="Wolfe G."/>
            <person name="Wurch L.L."/>
        </authorList>
    </citation>
    <scope>NUCLEOTIDE SEQUENCE</scope>
</reference>
<keyword evidence="2 6" id="KW-0812">Transmembrane</keyword>
<accession>A0A0D3KT17</accession>
<feature type="compositionally biased region" description="Basic residues" evidence="5">
    <location>
        <begin position="429"/>
        <end position="438"/>
    </location>
</feature>
<evidence type="ECO:0000313" key="8">
    <source>
        <dbReference type="Proteomes" id="UP000013827"/>
    </source>
</evidence>
<protein>
    <recommendedName>
        <fullName evidence="9">Magnesium transporter</fullName>
    </recommendedName>
</protein>
<feature type="transmembrane region" description="Helical" evidence="6">
    <location>
        <begin position="131"/>
        <end position="153"/>
    </location>
</feature>
<evidence type="ECO:0000313" key="7">
    <source>
        <dbReference type="EnsemblProtists" id="EOD38902"/>
    </source>
</evidence>
<proteinExistence type="predicted"/>
<dbReference type="RefSeq" id="XP_005791331.1">
    <property type="nucleotide sequence ID" value="XM_005791274.1"/>
</dbReference>
<dbReference type="GO" id="GO:0015095">
    <property type="term" value="F:magnesium ion transmembrane transporter activity"/>
    <property type="evidence" value="ECO:0007669"/>
    <property type="project" value="InterPro"/>
</dbReference>
<reference evidence="7" key="2">
    <citation type="submission" date="2024-10" db="UniProtKB">
        <authorList>
            <consortium name="EnsemblProtists"/>
        </authorList>
    </citation>
    <scope>IDENTIFICATION</scope>
</reference>